<evidence type="ECO:0000313" key="3">
    <source>
        <dbReference type="Proteomes" id="UP000460549"/>
    </source>
</evidence>
<keyword evidence="3" id="KW-1185">Reference proteome</keyword>
<proteinExistence type="predicted"/>
<dbReference type="Proteomes" id="UP000460549">
    <property type="component" value="Unassembled WGS sequence"/>
</dbReference>
<feature type="domain" description="S-adenosyl-l-methionine hydroxide adenosyltransferase C-terminal" evidence="1">
    <location>
        <begin position="52"/>
        <end position="132"/>
    </location>
</feature>
<dbReference type="RefSeq" id="WP_154425014.1">
    <property type="nucleotide sequence ID" value="NZ_VUNN01000006.1"/>
</dbReference>
<dbReference type="SUPFAM" id="SSF101852">
    <property type="entry name" value="Bacterial fluorinating enzyme, C-terminal domain"/>
    <property type="match status" value="1"/>
</dbReference>
<dbReference type="SUPFAM" id="SSF52799">
    <property type="entry name" value="(Phosphotyrosine protein) phosphatases II"/>
    <property type="match status" value="1"/>
</dbReference>
<evidence type="ECO:0000313" key="2">
    <source>
        <dbReference type="EMBL" id="MSU06039.1"/>
    </source>
</evidence>
<comment type="caution">
    <text evidence="2">The sequence shown here is derived from an EMBL/GenBank/DDBJ whole genome shotgun (WGS) entry which is preliminary data.</text>
</comment>
<dbReference type="InterPro" id="IPR026893">
    <property type="entry name" value="Tyr/Ser_Pase_IphP-type"/>
</dbReference>
<dbReference type="Gene3D" id="2.40.30.90">
    <property type="entry name" value="Bacterial fluorinating enzyme like"/>
    <property type="match status" value="1"/>
</dbReference>
<dbReference type="EMBL" id="VUNN01000006">
    <property type="protein sequence ID" value="MSU06039.1"/>
    <property type="molecule type" value="Genomic_DNA"/>
</dbReference>
<dbReference type="InterPro" id="IPR023227">
    <property type="entry name" value="SAM_OH_AdoTrfase_C_sf"/>
</dbReference>
<dbReference type="Pfam" id="PF13350">
    <property type="entry name" value="Y_phosphatase3"/>
    <property type="match status" value="1"/>
</dbReference>
<dbReference type="AlphaFoldDB" id="A0A7X2PBV8"/>
<name>A0A7X2PBV8_9SPIO</name>
<dbReference type="Gene3D" id="3.90.190.10">
    <property type="entry name" value="Protein tyrosine phosphatase superfamily"/>
    <property type="match status" value="1"/>
</dbReference>
<evidence type="ECO:0000259" key="1">
    <source>
        <dbReference type="Pfam" id="PF20257"/>
    </source>
</evidence>
<dbReference type="GO" id="GO:0004721">
    <property type="term" value="F:phosphoprotein phosphatase activity"/>
    <property type="evidence" value="ECO:0007669"/>
    <property type="project" value="InterPro"/>
</dbReference>
<dbReference type="PROSITE" id="PS51257">
    <property type="entry name" value="PROKAR_LIPOPROTEIN"/>
    <property type="match status" value="1"/>
</dbReference>
<organism evidence="2 3">
    <name type="scientific">Bullifex porci</name>
    <dbReference type="NCBI Taxonomy" id="2606638"/>
    <lineage>
        <taxon>Bacteria</taxon>
        <taxon>Pseudomonadati</taxon>
        <taxon>Spirochaetota</taxon>
        <taxon>Spirochaetia</taxon>
        <taxon>Spirochaetales</taxon>
        <taxon>Spirochaetaceae</taxon>
        <taxon>Bullifex</taxon>
    </lineage>
</organism>
<protein>
    <submittedName>
        <fullName evidence="2">Protein tyrosine phosphatase</fullName>
    </submittedName>
</protein>
<gene>
    <name evidence="2" type="ORF">FYJ80_04510</name>
</gene>
<dbReference type="InterPro" id="IPR029021">
    <property type="entry name" value="Prot-tyrosine_phosphatase-like"/>
</dbReference>
<reference evidence="2 3" key="1">
    <citation type="submission" date="2019-08" db="EMBL/GenBank/DDBJ databases">
        <title>In-depth cultivation of the pig gut microbiome towards novel bacterial diversity and tailored functional studies.</title>
        <authorList>
            <person name="Wylensek D."/>
            <person name="Hitch T.C.A."/>
            <person name="Clavel T."/>
        </authorList>
    </citation>
    <scope>NUCLEOTIDE SEQUENCE [LARGE SCALE GENOMIC DNA]</scope>
    <source>
        <strain evidence="2 3">NM-380-WT-3C1</strain>
    </source>
</reference>
<dbReference type="Pfam" id="PF20257">
    <property type="entry name" value="SAM_HAT_C"/>
    <property type="match status" value="1"/>
</dbReference>
<dbReference type="InterPro" id="IPR046470">
    <property type="entry name" value="SAM_HAT_C"/>
</dbReference>
<sequence length="375" mass="41398">MKRLNLFVVLFALLGILLLVSCTTVKEPSVIEELPTVESAISISGKFTNTSKYGNIDTDIPATAMFEAGFELGDICTITAGDITYDAPFVNSYGDVEPGNYLFHPHHEWVEFAICNGNYSKTTGLKEGDVVTITMKEKAGYLTQYEIRNIVKSEDRNDYISDSVFANVRAIQLGEIGFRKLYRSCNPILDDARGPYAAELLSEAGIKTVINLADKQEDLATKAAVAPNAEWYLEIVEEGNAIGLDMGIAFFDPVFISQLKEALIFMSEHEAPYLIHCNEGRDRAGYLSALLEALMGASTDEIWADYMASFDNYFGIKEDTPKYDAYKQIQIDQLKTVNGGVEITNATVADAVKNYFINTVGLTEGQVEALKANLR</sequence>
<accession>A0A7X2PBV8</accession>